<comment type="caution">
    <text evidence="1">The sequence shown here is derived from an EMBL/GenBank/DDBJ whole genome shotgun (WGS) entry which is preliminary data.</text>
</comment>
<keyword evidence="2" id="KW-1185">Reference proteome</keyword>
<evidence type="ECO:0000313" key="2">
    <source>
        <dbReference type="Proteomes" id="UP000836387"/>
    </source>
</evidence>
<dbReference type="Proteomes" id="UP000836387">
    <property type="component" value="Unassembled WGS sequence"/>
</dbReference>
<sequence>MELWMQVQRSSSEGRRFILPDLCTRTTSLAQHQDGVGACVSISGAYIIVSTLLCLAYTVAQP</sequence>
<dbReference type="EMBL" id="CADEHS020000008">
    <property type="protein sequence ID" value="CAG9944957.1"/>
    <property type="molecule type" value="Genomic_DNA"/>
</dbReference>
<reference evidence="1" key="1">
    <citation type="submission" date="2020-04" db="EMBL/GenBank/DDBJ databases">
        <authorList>
            <person name="Broberg M."/>
        </authorList>
    </citation>
    <scope>NUCLEOTIDE SEQUENCE</scope>
</reference>
<evidence type="ECO:0000313" key="1">
    <source>
        <dbReference type="EMBL" id="CAG9944957.1"/>
    </source>
</evidence>
<gene>
    <name evidence="1" type="ORF">CRV2_00011050</name>
</gene>
<reference evidence="1" key="2">
    <citation type="submission" date="2021-10" db="EMBL/GenBank/DDBJ databases">
        <authorList>
            <person name="Piombo E."/>
        </authorList>
    </citation>
    <scope>NUCLEOTIDE SEQUENCE</scope>
</reference>
<protein>
    <submittedName>
        <fullName evidence="1">Uncharacterized protein</fullName>
    </submittedName>
</protein>
<accession>A0ACA9TWK5</accession>
<organism evidence="1 2">
    <name type="scientific">Clonostachys rosea f. rosea IK726</name>
    <dbReference type="NCBI Taxonomy" id="1349383"/>
    <lineage>
        <taxon>Eukaryota</taxon>
        <taxon>Fungi</taxon>
        <taxon>Dikarya</taxon>
        <taxon>Ascomycota</taxon>
        <taxon>Pezizomycotina</taxon>
        <taxon>Sordariomycetes</taxon>
        <taxon>Hypocreomycetidae</taxon>
        <taxon>Hypocreales</taxon>
        <taxon>Bionectriaceae</taxon>
        <taxon>Clonostachys</taxon>
    </lineage>
</organism>
<proteinExistence type="predicted"/>
<name>A0ACA9TWK5_BIOOC</name>